<keyword evidence="20" id="KW-1185">Reference proteome</keyword>
<feature type="transmembrane region" description="Helical" evidence="18">
    <location>
        <begin position="407"/>
        <end position="427"/>
    </location>
</feature>
<keyword evidence="12" id="KW-1208">Phospholipid metabolism</keyword>
<dbReference type="OrthoDB" id="286734at2759"/>
<dbReference type="EC" id="2.3.1.23" evidence="15"/>
<dbReference type="GeneID" id="25258612"/>
<dbReference type="Pfam" id="PF03062">
    <property type="entry name" value="MBOAT"/>
    <property type="match status" value="1"/>
</dbReference>
<comment type="pathway">
    <text evidence="14">Phospholipid metabolism.</text>
</comment>
<evidence type="ECO:0000256" key="15">
    <source>
        <dbReference type="ARBA" id="ARBA00026120"/>
    </source>
</evidence>
<feature type="transmembrane region" description="Helical" evidence="18">
    <location>
        <begin position="261"/>
        <end position="282"/>
    </location>
</feature>
<evidence type="ECO:0000256" key="12">
    <source>
        <dbReference type="ARBA" id="ARBA00023264"/>
    </source>
</evidence>
<dbReference type="GO" id="GO:0047184">
    <property type="term" value="F:1-acylglycerophosphocholine O-acyltransferase activity"/>
    <property type="evidence" value="ECO:0007669"/>
    <property type="project" value="UniProtKB-EC"/>
</dbReference>
<proteinExistence type="predicted"/>
<evidence type="ECO:0000256" key="6">
    <source>
        <dbReference type="ARBA" id="ARBA00022692"/>
    </source>
</evidence>
<dbReference type="VEuPathDB" id="MicrosporidiaDB:DI09_167p10"/>
<keyword evidence="5" id="KW-0808">Transferase</keyword>
<evidence type="ECO:0000256" key="8">
    <source>
        <dbReference type="ARBA" id="ARBA00022989"/>
    </source>
</evidence>
<keyword evidence="9" id="KW-0443">Lipid metabolism</keyword>
<dbReference type="HOGENOM" id="CLU_011340_6_0_1"/>
<evidence type="ECO:0000256" key="17">
    <source>
        <dbReference type="ARBA" id="ARBA00039721"/>
    </source>
</evidence>
<sequence>MFGQAYLYINILLLPIAEVLKVPVQGLKILISLLLLYPLAAGYKWVHSSSYKNHDLACNVYMGGAGLVLGWFCIGGDMKYCIYSSIVTFSTLNLASFLYPKNEFCKQLCFYLTIFNFAFNFAYLLLLYAWFETSEYDIDITLLQSLLCLRNISIVIDMYDYNWGRFTPSTPQSFVRLPTIDAFMGYSYCCFTLLVGPSIIYNSYHSIVTDKATNQDLNKRSLHSFFLGSIYLAGYQIFSILTPCSFALTDQFASKGLAYKLAYLMISGRTVLMKYFGVWILVEGASFLGGNSFCTTDEKSGEVVSRLMNFRLSLFESSSGFREIVDSFNIKTNAFGKQYIFKRCAIFKKKWLSMVLTLSFLCIWHGFHYGYYHCFAAEFLLLLIDDNIRILALNPKLNALMASVPTIFKALMLHFIVYIFFVSFELMTFSKTLTILKSVYFLPVFILLFGLILSNYLVKTTSKESLTDGAKNSCQPVKPHSS</sequence>
<keyword evidence="13" id="KW-0012">Acyltransferase</keyword>
<protein>
    <recommendedName>
        <fullName evidence="17">Lysophospholipid acyltransferase 5</fullName>
        <ecNumber evidence="15">2.3.1.23</ecNumber>
        <ecNumber evidence="16">2.3.1.n6</ecNumber>
    </recommendedName>
</protein>
<dbReference type="PANTHER" id="PTHR13906">
    <property type="entry name" value="PORCUPINE"/>
    <property type="match status" value="1"/>
</dbReference>
<evidence type="ECO:0000256" key="13">
    <source>
        <dbReference type="ARBA" id="ARBA00023315"/>
    </source>
</evidence>
<evidence type="ECO:0000256" key="1">
    <source>
        <dbReference type="ARBA" id="ARBA00004141"/>
    </source>
</evidence>
<accession>A0A098VU54</accession>
<evidence type="ECO:0000256" key="10">
    <source>
        <dbReference type="ARBA" id="ARBA00023136"/>
    </source>
</evidence>
<feature type="transmembrane region" description="Helical" evidence="18">
    <location>
        <begin position="351"/>
        <end position="372"/>
    </location>
</feature>
<evidence type="ECO:0000256" key="16">
    <source>
        <dbReference type="ARBA" id="ARBA00038923"/>
    </source>
</evidence>
<evidence type="ECO:0000256" key="3">
    <source>
        <dbReference type="ARBA" id="ARBA00005189"/>
    </source>
</evidence>
<gene>
    <name evidence="19" type="ORF">DI09_167p10</name>
</gene>
<feature type="transmembrane region" description="Helical" evidence="18">
    <location>
        <begin position="183"/>
        <end position="204"/>
    </location>
</feature>
<dbReference type="Proteomes" id="UP000029725">
    <property type="component" value="Unassembled WGS sequence"/>
</dbReference>
<evidence type="ECO:0000256" key="9">
    <source>
        <dbReference type="ARBA" id="ARBA00023098"/>
    </source>
</evidence>
<evidence type="ECO:0000313" key="19">
    <source>
        <dbReference type="EMBL" id="KGG52497.1"/>
    </source>
</evidence>
<dbReference type="GO" id="GO:0016020">
    <property type="term" value="C:membrane"/>
    <property type="evidence" value="ECO:0007669"/>
    <property type="project" value="UniProtKB-SubCell"/>
</dbReference>
<keyword evidence="8 18" id="KW-1133">Transmembrane helix</keyword>
<dbReference type="GO" id="GO:0006656">
    <property type="term" value="P:phosphatidylcholine biosynthetic process"/>
    <property type="evidence" value="ECO:0007669"/>
    <property type="project" value="TreeGrafter"/>
</dbReference>
<dbReference type="EMBL" id="JMKJ01000074">
    <property type="protein sequence ID" value="KGG52497.1"/>
    <property type="molecule type" value="Genomic_DNA"/>
</dbReference>
<evidence type="ECO:0000256" key="4">
    <source>
        <dbReference type="ARBA" id="ARBA00022516"/>
    </source>
</evidence>
<keyword evidence="4" id="KW-0444">Lipid biosynthesis</keyword>
<reference evidence="19 20" key="1">
    <citation type="submission" date="2014-04" db="EMBL/GenBank/DDBJ databases">
        <title>A new species of microsporidia sheds light on the evolution of extreme parasitism.</title>
        <authorList>
            <person name="Haag K.L."/>
            <person name="James T.Y."/>
            <person name="Larsson R."/>
            <person name="Schaer T.M."/>
            <person name="Refardt D."/>
            <person name="Pombert J.-F."/>
            <person name="Ebert D."/>
        </authorList>
    </citation>
    <scope>NUCLEOTIDE SEQUENCE [LARGE SCALE GENOMIC DNA]</scope>
    <source>
        <strain evidence="19 20">UGP3</strain>
        <tissue evidence="19">Spores</tissue>
    </source>
</reference>
<keyword evidence="10 18" id="KW-0472">Membrane</keyword>
<feature type="transmembrane region" description="Helical" evidence="18">
    <location>
        <begin position="225"/>
        <end position="249"/>
    </location>
</feature>
<dbReference type="GO" id="GO:0071617">
    <property type="term" value="F:lysophospholipid acyltransferase activity"/>
    <property type="evidence" value="ECO:0007669"/>
    <property type="project" value="TreeGrafter"/>
</dbReference>
<comment type="caution">
    <text evidence="19">The sequence shown here is derived from an EMBL/GenBank/DDBJ whole genome shotgun (WGS) entry which is preliminary data.</text>
</comment>
<evidence type="ECO:0000256" key="2">
    <source>
        <dbReference type="ARBA" id="ARBA00004240"/>
    </source>
</evidence>
<evidence type="ECO:0000256" key="7">
    <source>
        <dbReference type="ARBA" id="ARBA00022824"/>
    </source>
</evidence>
<feature type="transmembrane region" description="Helical" evidence="18">
    <location>
        <begin position="439"/>
        <end position="458"/>
    </location>
</feature>
<keyword evidence="6 18" id="KW-0812">Transmembrane</keyword>
<feature type="transmembrane region" description="Helical" evidence="18">
    <location>
        <begin position="80"/>
        <end position="99"/>
    </location>
</feature>
<evidence type="ECO:0000313" key="20">
    <source>
        <dbReference type="Proteomes" id="UP000029725"/>
    </source>
</evidence>
<dbReference type="InterPro" id="IPR049941">
    <property type="entry name" value="LPLAT_7/PORCN-like"/>
</dbReference>
<evidence type="ECO:0000256" key="11">
    <source>
        <dbReference type="ARBA" id="ARBA00023209"/>
    </source>
</evidence>
<dbReference type="AlphaFoldDB" id="A0A098VU54"/>
<dbReference type="InterPro" id="IPR004299">
    <property type="entry name" value="MBOAT_fam"/>
</dbReference>
<feature type="transmembrane region" description="Helical" evidence="18">
    <location>
        <begin position="108"/>
        <end position="131"/>
    </location>
</feature>
<feature type="transmembrane region" description="Helical" evidence="18">
    <location>
        <begin position="58"/>
        <end position="74"/>
    </location>
</feature>
<comment type="subcellular location">
    <subcellularLocation>
        <location evidence="2">Endoplasmic reticulum</location>
    </subcellularLocation>
    <subcellularLocation>
        <location evidence="1">Membrane</location>
        <topology evidence="1">Multi-pass membrane protein</topology>
    </subcellularLocation>
</comment>
<keyword evidence="11" id="KW-0594">Phospholipid biosynthesis</keyword>
<keyword evidence="7" id="KW-0256">Endoplasmic reticulum</keyword>
<dbReference type="PANTHER" id="PTHR13906:SF14">
    <property type="entry name" value="LYSOPHOSPHOLIPID ACYLTRANSFERASE 5"/>
    <property type="match status" value="1"/>
</dbReference>
<evidence type="ECO:0000256" key="5">
    <source>
        <dbReference type="ARBA" id="ARBA00022679"/>
    </source>
</evidence>
<dbReference type="EC" id="2.3.1.n6" evidence="16"/>
<dbReference type="RefSeq" id="XP_013238933.1">
    <property type="nucleotide sequence ID" value="XM_013383479.1"/>
</dbReference>
<organism evidence="19 20">
    <name type="scientific">Mitosporidium daphniae</name>
    <dbReference type="NCBI Taxonomy" id="1485682"/>
    <lineage>
        <taxon>Eukaryota</taxon>
        <taxon>Fungi</taxon>
        <taxon>Fungi incertae sedis</taxon>
        <taxon>Microsporidia</taxon>
        <taxon>Mitosporidium</taxon>
    </lineage>
</organism>
<feature type="transmembrane region" description="Helical" evidence="18">
    <location>
        <begin position="29"/>
        <end position="46"/>
    </location>
</feature>
<comment type="pathway">
    <text evidence="3">Lipid metabolism.</text>
</comment>
<dbReference type="GO" id="GO:0030258">
    <property type="term" value="P:lipid modification"/>
    <property type="evidence" value="ECO:0007669"/>
    <property type="project" value="TreeGrafter"/>
</dbReference>
<evidence type="ECO:0000256" key="18">
    <source>
        <dbReference type="SAM" id="Phobius"/>
    </source>
</evidence>
<dbReference type="GO" id="GO:0005783">
    <property type="term" value="C:endoplasmic reticulum"/>
    <property type="evidence" value="ECO:0007669"/>
    <property type="project" value="UniProtKB-SubCell"/>
</dbReference>
<name>A0A098VU54_9MICR</name>
<evidence type="ECO:0000256" key="14">
    <source>
        <dbReference type="ARBA" id="ARBA00025707"/>
    </source>
</evidence>